<organism evidence="1">
    <name type="scientific">hydrocarbon metagenome</name>
    <dbReference type="NCBI Taxonomy" id="938273"/>
    <lineage>
        <taxon>unclassified sequences</taxon>
        <taxon>metagenomes</taxon>
        <taxon>ecological metagenomes</taxon>
    </lineage>
</organism>
<accession>A0A0W8G795</accession>
<evidence type="ECO:0008006" key="2">
    <source>
        <dbReference type="Google" id="ProtNLM"/>
    </source>
</evidence>
<dbReference type="EMBL" id="LNQE01000141">
    <property type="protein sequence ID" value="KUG29032.1"/>
    <property type="molecule type" value="Genomic_DNA"/>
</dbReference>
<reference evidence="1" key="1">
    <citation type="journal article" date="2015" name="Proc. Natl. Acad. Sci. U.S.A.">
        <title>Networks of energetic and metabolic interactions define dynamics in microbial communities.</title>
        <authorList>
            <person name="Embree M."/>
            <person name="Liu J.K."/>
            <person name="Al-Bassam M.M."/>
            <person name="Zengler K."/>
        </authorList>
    </citation>
    <scope>NUCLEOTIDE SEQUENCE</scope>
</reference>
<gene>
    <name evidence="1" type="ORF">ASZ90_001087</name>
</gene>
<proteinExistence type="predicted"/>
<protein>
    <recommendedName>
        <fullName evidence="2">Lipoprotein</fullName>
    </recommendedName>
</protein>
<comment type="caution">
    <text evidence="1">The sequence shown here is derived from an EMBL/GenBank/DDBJ whole genome shotgun (WGS) entry which is preliminary data.</text>
</comment>
<name>A0A0W8G795_9ZZZZ</name>
<dbReference type="AlphaFoldDB" id="A0A0W8G795"/>
<dbReference type="PROSITE" id="PS51257">
    <property type="entry name" value="PROKAR_LIPOPROTEIN"/>
    <property type="match status" value="1"/>
</dbReference>
<sequence length="386" mass="42502">MGQPKPIEIATGQGCSGAVMLLVFTACSLIMTGCGVMGPKAVRSNRVDYSEALRQSNDEQLLLNLVRLRYRDTPSFLDVGNITTQLRVEVAADAGIEQTRELEYGEERNNLIVSDFYRAGIAASYSEQPTITFTPLKGEEFIQRFLSPVSLDKFMLLYRSGWSLTKLFRVCVSRINRLGNAPRAGGTTPGKEPPYREFLQAVTIMKDLEDDELLFIGYSARTDGGLVLRVDAEAWERPEAHEFAELLGLTPGRQEYSIRLMVMGDPPQTDVVFVETRSLLGMLAFLSNGVEVPKSDISSGKVKMTTAATGGPFDWGVVLGSLFKVTSKPLLPAESAVSIRYRGNWFSIDDSDLETKATFMLVSQLFSLQAGRSETVTPLLTLPVGR</sequence>
<evidence type="ECO:0000313" key="1">
    <source>
        <dbReference type="EMBL" id="KUG29032.1"/>
    </source>
</evidence>